<protein>
    <submittedName>
        <fullName evidence="1">Uncharacterized protein</fullName>
    </submittedName>
</protein>
<name>A0A4P2VSR4_FLUSA</name>
<dbReference type="RefSeq" id="WP_172603712.1">
    <property type="nucleotide sequence ID" value="NZ_AP019368.1"/>
</dbReference>
<evidence type="ECO:0000313" key="1">
    <source>
        <dbReference type="EMBL" id="BBH51872.1"/>
    </source>
</evidence>
<accession>A0A4P2VSR4</accession>
<keyword evidence="2" id="KW-1185">Reference proteome</keyword>
<proteinExistence type="predicted"/>
<reference evidence="1 2" key="1">
    <citation type="submission" date="2018-12" db="EMBL/GenBank/DDBJ databases">
        <title>Rubrispira sanarue gen. nov., sp., nov., a member of the order Silvanigrellales, isolated from a brackish lake in Hamamatsu Japan.</title>
        <authorList>
            <person name="Maejima Y."/>
            <person name="Iino T."/>
            <person name="Muraguchi Y."/>
            <person name="Fukuda K."/>
            <person name="Nojiri H."/>
            <person name="Ohkuma M."/>
            <person name="Moriuchi R."/>
            <person name="Dohra H."/>
            <person name="Kimbara K."/>
            <person name="Shintani M."/>
        </authorList>
    </citation>
    <scope>NUCLEOTIDE SEQUENCE [LARGE SCALE GENOMIC DNA]</scope>
    <source>
        <strain evidence="1 2">RF1110005</strain>
    </source>
</reference>
<organism evidence="1 2">
    <name type="scientific">Fluviispira sanaruensis</name>
    <dbReference type="NCBI Taxonomy" id="2493639"/>
    <lineage>
        <taxon>Bacteria</taxon>
        <taxon>Pseudomonadati</taxon>
        <taxon>Bdellovibrionota</taxon>
        <taxon>Oligoflexia</taxon>
        <taxon>Silvanigrellales</taxon>
        <taxon>Silvanigrellaceae</taxon>
        <taxon>Fluviispira</taxon>
    </lineage>
</organism>
<gene>
    <name evidence="1" type="ORF">JCM31447_02970</name>
</gene>
<dbReference type="KEGG" id="sbf:JCM31447_02970"/>
<dbReference type="EMBL" id="AP019368">
    <property type="protein sequence ID" value="BBH51872.1"/>
    <property type="molecule type" value="Genomic_DNA"/>
</dbReference>
<dbReference type="Proteomes" id="UP000291236">
    <property type="component" value="Chromosome"/>
</dbReference>
<dbReference type="AlphaFoldDB" id="A0A4P2VSR4"/>
<sequence>MSTKHELNAKVILIDECAKNLGVLINKILTSDGTKIIFHYNSHSTI</sequence>
<evidence type="ECO:0000313" key="2">
    <source>
        <dbReference type="Proteomes" id="UP000291236"/>
    </source>
</evidence>